<evidence type="ECO:0000256" key="3">
    <source>
        <dbReference type="SAM" id="SignalP"/>
    </source>
</evidence>
<protein>
    <submittedName>
        <fullName evidence="5">Acid protease</fullName>
    </submittedName>
</protein>
<keyword evidence="2" id="KW-0472">Membrane</keyword>
<keyword evidence="3" id="KW-0732">Signal</keyword>
<keyword evidence="5" id="KW-0378">Hydrolase</keyword>
<evidence type="ECO:0000256" key="1">
    <source>
        <dbReference type="SAM" id="MobiDB-lite"/>
    </source>
</evidence>
<feature type="compositionally biased region" description="Polar residues" evidence="1">
    <location>
        <begin position="490"/>
        <end position="499"/>
    </location>
</feature>
<evidence type="ECO:0000259" key="4">
    <source>
        <dbReference type="PROSITE" id="PS51767"/>
    </source>
</evidence>
<feature type="domain" description="Peptidase A1" evidence="4">
    <location>
        <begin position="78"/>
        <end position="405"/>
    </location>
</feature>
<dbReference type="SUPFAM" id="SSF50630">
    <property type="entry name" value="Acid proteases"/>
    <property type="match status" value="1"/>
</dbReference>
<dbReference type="OrthoDB" id="771136at2759"/>
<feature type="chain" id="PRO_5022892700" evidence="3">
    <location>
        <begin position="38"/>
        <end position="562"/>
    </location>
</feature>
<dbReference type="Pfam" id="PF00026">
    <property type="entry name" value="Asp"/>
    <property type="match status" value="1"/>
</dbReference>
<keyword evidence="2" id="KW-0812">Transmembrane</keyword>
<dbReference type="GO" id="GO:0008233">
    <property type="term" value="F:peptidase activity"/>
    <property type="evidence" value="ECO:0007669"/>
    <property type="project" value="UniProtKB-KW"/>
</dbReference>
<evidence type="ECO:0000313" key="6">
    <source>
        <dbReference type="Proteomes" id="UP000307440"/>
    </source>
</evidence>
<feature type="region of interest" description="Disordered" evidence="1">
    <location>
        <begin position="457"/>
        <end position="500"/>
    </location>
</feature>
<reference evidence="5 6" key="1">
    <citation type="journal article" date="2019" name="Nat. Ecol. Evol.">
        <title>Megaphylogeny resolves global patterns of mushroom evolution.</title>
        <authorList>
            <person name="Varga T."/>
            <person name="Krizsan K."/>
            <person name="Foldi C."/>
            <person name="Dima B."/>
            <person name="Sanchez-Garcia M."/>
            <person name="Sanchez-Ramirez S."/>
            <person name="Szollosi G.J."/>
            <person name="Szarkandi J.G."/>
            <person name="Papp V."/>
            <person name="Albert L."/>
            <person name="Andreopoulos W."/>
            <person name="Angelini C."/>
            <person name="Antonin V."/>
            <person name="Barry K.W."/>
            <person name="Bougher N.L."/>
            <person name="Buchanan P."/>
            <person name="Buyck B."/>
            <person name="Bense V."/>
            <person name="Catcheside P."/>
            <person name="Chovatia M."/>
            <person name="Cooper J."/>
            <person name="Damon W."/>
            <person name="Desjardin D."/>
            <person name="Finy P."/>
            <person name="Geml J."/>
            <person name="Haridas S."/>
            <person name="Hughes K."/>
            <person name="Justo A."/>
            <person name="Karasinski D."/>
            <person name="Kautmanova I."/>
            <person name="Kiss B."/>
            <person name="Kocsube S."/>
            <person name="Kotiranta H."/>
            <person name="LaButti K.M."/>
            <person name="Lechner B.E."/>
            <person name="Liimatainen K."/>
            <person name="Lipzen A."/>
            <person name="Lukacs Z."/>
            <person name="Mihaltcheva S."/>
            <person name="Morgado L.N."/>
            <person name="Niskanen T."/>
            <person name="Noordeloos M.E."/>
            <person name="Ohm R.A."/>
            <person name="Ortiz-Santana B."/>
            <person name="Ovrebo C."/>
            <person name="Racz N."/>
            <person name="Riley R."/>
            <person name="Savchenko A."/>
            <person name="Shiryaev A."/>
            <person name="Soop K."/>
            <person name="Spirin V."/>
            <person name="Szebenyi C."/>
            <person name="Tomsovsky M."/>
            <person name="Tulloss R.E."/>
            <person name="Uehling J."/>
            <person name="Grigoriev I.V."/>
            <person name="Vagvolgyi C."/>
            <person name="Papp T."/>
            <person name="Martin F.M."/>
            <person name="Miettinen O."/>
            <person name="Hibbett D.S."/>
            <person name="Nagy L.G."/>
        </authorList>
    </citation>
    <scope>NUCLEOTIDE SEQUENCE [LARGE SCALE GENOMIC DNA]</scope>
    <source>
        <strain evidence="5 6">CBS 121175</strain>
    </source>
</reference>
<accession>A0A5C3L982</accession>
<feature type="transmembrane region" description="Helical" evidence="2">
    <location>
        <begin position="513"/>
        <end position="537"/>
    </location>
</feature>
<dbReference type="Proteomes" id="UP000307440">
    <property type="component" value="Unassembled WGS sequence"/>
</dbReference>
<evidence type="ECO:0000256" key="2">
    <source>
        <dbReference type="SAM" id="Phobius"/>
    </source>
</evidence>
<dbReference type="GO" id="GO:0006508">
    <property type="term" value="P:proteolysis"/>
    <property type="evidence" value="ECO:0007669"/>
    <property type="project" value="UniProtKB-KW"/>
</dbReference>
<sequence>MSAIPGSSSTNSARIRTSTALSIALALSSGLLVDAAALECRQQVAPDWQMLAPSQTHHRTSAEPRPFTVPLEVNDLWMTTSITLGGQQQSLAVDTGGSDVWAYNLPQTMDYFDTHRPLRIDYIPEDDYETVSGTIHGVEVQIGQQTLPLQAFLNVEENEYSQAMKTLHVSGMLGLGLPDASRIYAEFKQNAGRHDATKGQTFLESYWTLWPQTPKYFALDVNDGNSTLSFGEYSDEWEEIENTPQLQVVETPGETRGLWNVAADDLTVDGEGIDIPVSQYHVSIITRYRNTIVPLELFDAIYSKVEGAVRYVSQSDFIPRYIVPCDNNAVVSFSFGGQQIPIHPLRSTVVWSEGKPAALEAYTVCINGLEPDPETSDSSYITLGSRFLYDAFALFNLGDSQESSPLGSDPYIQLLSKIESVEDAKEEASAYWTSDDARATLTGPMVEPSKAMEIIKAHQPKPSASGQGARGKSKSAGTSQRTGDGDPGSDSASAVGDSTQVEDDGYMKKYGPIALGLLGGNLVVGLVLVILGVMSYVKRAPKASARSSNNAKYVSIPRIVEP</sequence>
<dbReference type="PROSITE" id="PS51767">
    <property type="entry name" value="PEPTIDASE_A1"/>
    <property type="match status" value="1"/>
</dbReference>
<organism evidence="5 6">
    <name type="scientific">Coprinopsis marcescibilis</name>
    <name type="common">Agaric fungus</name>
    <name type="synonym">Psathyrella marcescibilis</name>
    <dbReference type="NCBI Taxonomy" id="230819"/>
    <lineage>
        <taxon>Eukaryota</taxon>
        <taxon>Fungi</taxon>
        <taxon>Dikarya</taxon>
        <taxon>Basidiomycota</taxon>
        <taxon>Agaricomycotina</taxon>
        <taxon>Agaricomycetes</taxon>
        <taxon>Agaricomycetidae</taxon>
        <taxon>Agaricales</taxon>
        <taxon>Agaricineae</taxon>
        <taxon>Psathyrellaceae</taxon>
        <taxon>Coprinopsis</taxon>
    </lineage>
</organism>
<keyword evidence="6" id="KW-1185">Reference proteome</keyword>
<dbReference type="STRING" id="230819.A0A5C3L982"/>
<gene>
    <name evidence="5" type="ORF">FA15DRAFT_752408</name>
</gene>
<dbReference type="AlphaFoldDB" id="A0A5C3L982"/>
<name>A0A5C3L982_COPMA</name>
<dbReference type="InterPro" id="IPR034164">
    <property type="entry name" value="Pepsin-like_dom"/>
</dbReference>
<proteinExistence type="predicted"/>
<dbReference type="EMBL" id="ML210148">
    <property type="protein sequence ID" value="TFK29594.1"/>
    <property type="molecule type" value="Genomic_DNA"/>
</dbReference>
<feature type="signal peptide" evidence="3">
    <location>
        <begin position="1"/>
        <end position="37"/>
    </location>
</feature>
<dbReference type="InterPro" id="IPR033121">
    <property type="entry name" value="PEPTIDASE_A1"/>
</dbReference>
<dbReference type="InterPro" id="IPR021109">
    <property type="entry name" value="Peptidase_aspartic_dom_sf"/>
</dbReference>
<keyword evidence="5" id="KW-0645">Protease</keyword>
<keyword evidence="2" id="KW-1133">Transmembrane helix</keyword>
<dbReference type="CDD" id="cd05471">
    <property type="entry name" value="pepsin_like"/>
    <property type="match status" value="1"/>
</dbReference>
<evidence type="ECO:0000313" key="5">
    <source>
        <dbReference type="EMBL" id="TFK29594.1"/>
    </source>
</evidence>
<dbReference type="Gene3D" id="2.40.70.10">
    <property type="entry name" value="Acid Proteases"/>
    <property type="match status" value="2"/>
</dbReference>